<dbReference type="InterPro" id="IPR020471">
    <property type="entry name" value="AKR"/>
</dbReference>
<dbReference type="EC" id="1.1.1.-" evidence="2"/>
<evidence type="ECO:0000313" key="3">
    <source>
        <dbReference type="Proteomes" id="UP001057134"/>
    </source>
</evidence>
<dbReference type="SUPFAM" id="SSF51430">
    <property type="entry name" value="NAD(P)-linked oxidoreductase"/>
    <property type="match status" value="1"/>
</dbReference>
<feature type="domain" description="NADP-dependent oxidoreductase" evidence="1">
    <location>
        <begin position="15"/>
        <end position="278"/>
    </location>
</feature>
<dbReference type="GO" id="GO:0016491">
    <property type="term" value="F:oxidoreductase activity"/>
    <property type="evidence" value="ECO:0007669"/>
    <property type="project" value="UniProtKB-KW"/>
</dbReference>
<organism evidence="2 3">
    <name type="scientific">Paenibacillus konkukensis</name>
    <dbReference type="NCBI Taxonomy" id="2020716"/>
    <lineage>
        <taxon>Bacteria</taxon>
        <taxon>Bacillati</taxon>
        <taxon>Bacillota</taxon>
        <taxon>Bacilli</taxon>
        <taxon>Bacillales</taxon>
        <taxon>Paenibacillaceae</taxon>
        <taxon>Paenibacillus</taxon>
    </lineage>
</organism>
<dbReference type="PANTHER" id="PTHR42686">
    <property type="entry name" value="GH17980P-RELATED"/>
    <property type="match status" value="1"/>
</dbReference>
<keyword evidence="3" id="KW-1185">Reference proteome</keyword>
<dbReference type="InterPro" id="IPR036812">
    <property type="entry name" value="NAD(P)_OxRdtase_dom_sf"/>
</dbReference>
<accession>A0ABY4RFP2</accession>
<evidence type="ECO:0000313" key="2">
    <source>
        <dbReference type="EMBL" id="UQZ81183.1"/>
    </source>
</evidence>
<evidence type="ECO:0000259" key="1">
    <source>
        <dbReference type="Pfam" id="PF00248"/>
    </source>
</evidence>
<dbReference type="Pfam" id="PF00248">
    <property type="entry name" value="Aldo_ket_red"/>
    <property type="match status" value="1"/>
</dbReference>
<name>A0ABY4RFP2_9BACL</name>
<sequence>MEYTVLGRTGIRVSRLGLGGAPLGGDFGATSDKEAVDTVHAALDAGVTFFDTAPLYGRGESERRLGLALQGKRPQAVIATKAVMRGEPYTYDNTIKSVEMSLRRLQTDWIDLIQLHETEATTFEEAREGTLAAFERLKRDGKVRAIGANGRNTDILAQYLRTGLLDTAQTYCRYTLIDHSAREHVFPLAREYGAAVINGSPLNMGVLADTPAPFLQNNPELLEEAGRRMRMLDFLRKPGPHGLVEAAMRFSLTCPDIAVTLTGAASPDIVAQNAAYCDGQGLEEPELLRVLELFAGKPLY</sequence>
<gene>
    <name evidence="2" type="primary">yhdN_3</name>
    <name evidence="2" type="ORF">SK3146_00339</name>
</gene>
<keyword evidence="2" id="KW-0560">Oxidoreductase</keyword>
<reference evidence="2" key="1">
    <citation type="submission" date="2018-02" db="EMBL/GenBank/DDBJ databases">
        <authorList>
            <person name="Kim S.-K."/>
            <person name="Jung H.-I."/>
            <person name="Lee S.-W."/>
        </authorList>
    </citation>
    <scope>NUCLEOTIDE SEQUENCE</scope>
    <source>
        <strain evidence="2">SK3146</strain>
    </source>
</reference>
<dbReference type="PANTHER" id="PTHR42686:SF1">
    <property type="entry name" value="GH17980P-RELATED"/>
    <property type="match status" value="1"/>
</dbReference>
<dbReference type="EMBL" id="CP027059">
    <property type="protein sequence ID" value="UQZ81183.1"/>
    <property type="molecule type" value="Genomic_DNA"/>
</dbReference>
<dbReference type="Proteomes" id="UP001057134">
    <property type="component" value="Chromosome"/>
</dbReference>
<dbReference type="InterPro" id="IPR023210">
    <property type="entry name" value="NADP_OxRdtase_dom"/>
</dbReference>
<proteinExistence type="predicted"/>
<protein>
    <submittedName>
        <fullName evidence="2">General stress protein 69</fullName>
        <ecNumber evidence="2">1.1.1.-</ecNumber>
    </submittedName>
</protein>
<dbReference type="Gene3D" id="3.20.20.100">
    <property type="entry name" value="NADP-dependent oxidoreductase domain"/>
    <property type="match status" value="1"/>
</dbReference>
<reference evidence="2" key="2">
    <citation type="journal article" date="2021" name="J Anim Sci Technol">
        <title>Complete genome sequence of Paenibacillus konkukensis sp. nov. SK3146 as a potential probiotic strain.</title>
        <authorList>
            <person name="Jung H.I."/>
            <person name="Park S."/>
            <person name="Niu K.M."/>
            <person name="Lee S.W."/>
            <person name="Kothari D."/>
            <person name="Yi K.J."/>
            <person name="Kim S.K."/>
        </authorList>
    </citation>
    <scope>NUCLEOTIDE SEQUENCE</scope>
    <source>
        <strain evidence="2">SK3146</strain>
    </source>
</reference>
<dbReference type="RefSeq" id="WP_249863433.1">
    <property type="nucleotide sequence ID" value="NZ_CP027059.1"/>
</dbReference>